<reference evidence="2" key="3">
    <citation type="submission" date="2015-04" db="UniProtKB">
        <authorList>
            <consortium name="EnsemblPlants"/>
        </authorList>
    </citation>
    <scope>IDENTIFICATION</scope>
</reference>
<feature type="region of interest" description="Disordered" evidence="1">
    <location>
        <begin position="129"/>
        <end position="172"/>
    </location>
</feature>
<keyword evidence="3" id="KW-1185">Reference proteome</keyword>
<evidence type="ECO:0000313" key="3">
    <source>
        <dbReference type="Proteomes" id="UP000032180"/>
    </source>
</evidence>
<reference evidence="2 3" key="1">
    <citation type="submission" date="2012-08" db="EMBL/GenBank/DDBJ databases">
        <title>Oryza genome evolution.</title>
        <authorList>
            <person name="Wing R.A."/>
        </authorList>
    </citation>
    <scope>NUCLEOTIDE SEQUENCE</scope>
</reference>
<dbReference type="HOGENOM" id="CLU_960951_0_0_1"/>
<name>A0A0D9XAB9_9ORYZ</name>
<organism evidence="2 3">
    <name type="scientific">Leersia perrieri</name>
    <dbReference type="NCBI Taxonomy" id="77586"/>
    <lineage>
        <taxon>Eukaryota</taxon>
        <taxon>Viridiplantae</taxon>
        <taxon>Streptophyta</taxon>
        <taxon>Embryophyta</taxon>
        <taxon>Tracheophyta</taxon>
        <taxon>Spermatophyta</taxon>
        <taxon>Magnoliopsida</taxon>
        <taxon>Liliopsida</taxon>
        <taxon>Poales</taxon>
        <taxon>Poaceae</taxon>
        <taxon>BOP clade</taxon>
        <taxon>Oryzoideae</taxon>
        <taxon>Oryzeae</taxon>
        <taxon>Oryzinae</taxon>
        <taxon>Leersia</taxon>
    </lineage>
</organism>
<accession>A0A0D9XAB9</accession>
<dbReference type="AlphaFoldDB" id="A0A0D9XAB9"/>
<reference evidence="3" key="2">
    <citation type="submission" date="2013-12" db="EMBL/GenBank/DDBJ databases">
        <authorList>
            <person name="Yu Y."/>
            <person name="Lee S."/>
            <person name="de Baynast K."/>
            <person name="Wissotski M."/>
            <person name="Liu L."/>
            <person name="Talag J."/>
            <person name="Goicoechea J."/>
            <person name="Angelova A."/>
            <person name="Jetty R."/>
            <person name="Kudrna D."/>
            <person name="Golser W."/>
            <person name="Rivera L."/>
            <person name="Zhang J."/>
            <person name="Wing R."/>
        </authorList>
    </citation>
    <scope>NUCLEOTIDE SEQUENCE</scope>
</reference>
<dbReference type="Proteomes" id="UP000032180">
    <property type="component" value="Chromosome 8"/>
</dbReference>
<evidence type="ECO:0000256" key="1">
    <source>
        <dbReference type="SAM" id="MobiDB-lite"/>
    </source>
</evidence>
<sequence length="290" mass="32270">MEGKVDHPDLGLRYGLAVDVKSIHELLQRQMSVLVLVHEVEHLHVLVQLLHRQIPRHHLHQRRDAGEEDVKDDAGAPDVHLRAVASFQNLRRHDMRRAWLEEDGEAEVDDLERRILRFIGEQEILRLQIPVDHPSSPPSQSSITRCTPPPPPPPSAATSSHASRSRTTDDDADDIRLMIATSLLTSSPSFAAGVAFAARRRLRPRWRRMVLQASDSPVAASRHRRVTPNSPRPSSRPSTYRRANSAAVVVAMTSSMTTTSAACSSSFLGEASEGSGRTRLMRARSLREDA</sequence>
<proteinExistence type="predicted"/>
<dbReference type="Gramene" id="LPERR08G18820.4">
    <property type="protein sequence ID" value="LPERR08G18820.4"/>
    <property type="gene ID" value="LPERR08G18820"/>
</dbReference>
<protein>
    <submittedName>
        <fullName evidence="2">Uncharacterized protein</fullName>
    </submittedName>
</protein>
<dbReference type="EnsemblPlants" id="LPERR08G18820.4">
    <property type="protein sequence ID" value="LPERR08G18820.4"/>
    <property type="gene ID" value="LPERR08G18820"/>
</dbReference>
<feature type="compositionally biased region" description="Low complexity" evidence="1">
    <location>
        <begin position="227"/>
        <end position="242"/>
    </location>
</feature>
<feature type="region of interest" description="Disordered" evidence="1">
    <location>
        <begin position="213"/>
        <end position="242"/>
    </location>
</feature>
<evidence type="ECO:0000313" key="2">
    <source>
        <dbReference type="EnsemblPlants" id="LPERR08G18820.4"/>
    </source>
</evidence>